<dbReference type="EMBL" id="SZPX01000005">
    <property type="protein sequence ID" value="TKI69304.1"/>
    <property type="molecule type" value="Genomic_DNA"/>
</dbReference>
<dbReference type="AlphaFoldDB" id="A0A4U2Z5W8"/>
<sequence length="318" mass="35764">MNNHFTITINDDNGVKQFNLHKIIKKAIFYAVLFIATIALSAIGTILYLNHAVDAIETKHESVEKAYLAQKEKNRLLDESMKETQMALVDKKRELMEVSDTLSEIETLIGLAPVAEMSLQERVSVTKLNSEHMATLMQFIPSGSPVKYNGVTSNFGYRIHPTLGSKELHRGIDMKAPMNTPVYATADGIVEWAGFHEKSGFGNLVILQHNYGFRSYFAHLNKVVIKSGSFVKKGDLVAYTGNSGMSSGPHLHYEIRFIQRAVNPIEFVRWSVKNYNDIFEKEKQIPWQSLITATAHIKVPNPTQTLPSSQLALQSKER</sequence>
<accession>A0A4U2Z5W8</accession>
<dbReference type="Proteomes" id="UP000309561">
    <property type="component" value="Unassembled WGS sequence"/>
</dbReference>
<keyword evidence="2" id="KW-1133">Transmembrane helix</keyword>
<reference evidence="4 5" key="1">
    <citation type="submission" date="2019-04" db="EMBL/GenBank/DDBJ databases">
        <title>Sulfurimonas crateris sp. nov. a facultative anaerobic sulfur-oxidizing chemolithautotrophic bacterium isolated from a terrestrial mud vulcano.</title>
        <authorList>
            <person name="Ratnikova N.M."/>
            <person name="Slobodkin A.I."/>
            <person name="Merkel A.Y."/>
            <person name="Novikov A."/>
            <person name="Bonch-Osmolovskaya E.A."/>
            <person name="Slobodkina G.B."/>
        </authorList>
    </citation>
    <scope>NUCLEOTIDE SEQUENCE [LARGE SCALE GENOMIC DNA]</scope>
    <source>
        <strain evidence="4 5">SN118</strain>
    </source>
</reference>
<protein>
    <submittedName>
        <fullName evidence="4">M23 family metallopeptidase</fullName>
    </submittedName>
</protein>
<keyword evidence="1" id="KW-0732">Signal</keyword>
<dbReference type="SUPFAM" id="SSF51261">
    <property type="entry name" value="Duplicated hybrid motif"/>
    <property type="match status" value="1"/>
</dbReference>
<organism evidence="4 5">
    <name type="scientific">Sulfurimonas crateris</name>
    <dbReference type="NCBI Taxonomy" id="2574727"/>
    <lineage>
        <taxon>Bacteria</taxon>
        <taxon>Pseudomonadati</taxon>
        <taxon>Campylobacterota</taxon>
        <taxon>Epsilonproteobacteria</taxon>
        <taxon>Campylobacterales</taxon>
        <taxon>Sulfurimonadaceae</taxon>
        <taxon>Sulfurimonas</taxon>
    </lineage>
</organism>
<gene>
    <name evidence="4" type="ORF">FCU45_07235</name>
</gene>
<dbReference type="PANTHER" id="PTHR21666">
    <property type="entry name" value="PEPTIDASE-RELATED"/>
    <property type="match status" value="1"/>
</dbReference>
<dbReference type="CDD" id="cd12797">
    <property type="entry name" value="M23_peptidase"/>
    <property type="match status" value="1"/>
</dbReference>
<dbReference type="RefSeq" id="WP_137013795.1">
    <property type="nucleotide sequence ID" value="NZ_SZPX01000005.1"/>
</dbReference>
<dbReference type="InterPro" id="IPR011055">
    <property type="entry name" value="Dup_hybrid_motif"/>
</dbReference>
<dbReference type="InterPro" id="IPR050570">
    <property type="entry name" value="Cell_wall_metabolism_enzyme"/>
</dbReference>
<dbReference type="InterPro" id="IPR016047">
    <property type="entry name" value="M23ase_b-sheet_dom"/>
</dbReference>
<keyword evidence="5" id="KW-1185">Reference proteome</keyword>
<dbReference type="GO" id="GO:0004222">
    <property type="term" value="F:metalloendopeptidase activity"/>
    <property type="evidence" value="ECO:0007669"/>
    <property type="project" value="TreeGrafter"/>
</dbReference>
<feature type="transmembrane region" description="Helical" evidence="2">
    <location>
        <begin position="27"/>
        <end position="49"/>
    </location>
</feature>
<evidence type="ECO:0000259" key="3">
    <source>
        <dbReference type="Pfam" id="PF01551"/>
    </source>
</evidence>
<evidence type="ECO:0000256" key="2">
    <source>
        <dbReference type="SAM" id="Phobius"/>
    </source>
</evidence>
<keyword evidence="2" id="KW-0472">Membrane</keyword>
<dbReference type="OrthoDB" id="9815245at2"/>
<evidence type="ECO:0000313" key="4">
    <source>
        <dbReference type="EMBL" id="TKI69304.1"/>
    </source>
</evidence>
<proteinExistence type="predicted"/>
<dbReference type="Pfam" id="PF01551">
    <property type="entry name" value="Peptidase_M23"/>
    <property type="match status" value="1"/>
</dbReference>
<evidence type="ECO:0000256" key="1">
    <source>
        <dbReference type="ARBA" id="ARBA00022729"/>
    </source>
</evidence>
<keyword evidence="2" id="KW-0812">Transmembrane</keyword>
<dbReference type="PANTHER" id="PTHR21666:SF289">
    <property type="entry name" value="L-ALA--D-GLU ENDOPEPTIDASE"/>
    <property type="match status" value="1"/>
</dbReference>
<evidence type="ECO:0000313" key="5">
    <source>
        <dbReference type="Proteomes" id="UP000309561"/>
    </source>
</evidence>
<dbReference type="Gene3D" id="2.70.70.10">
    <property type="entry name" value="Glucose Permease (Domain IIA)"/>
    <property type="match status" value="1"/>
</dbReference>
<dbReference type="FunFam" id="2.70.70.10:FF:000006">
    <property type="entry name" value="M23 family peptidase"/>
    <property type="match status" value="1"/>
</dbReference>
<comment type="caution">
    <text evidence="4">The sequence shown here is derived from an EMBL/GenBank/DDBJ whole genome shotgun (WGS) entry which is preliminary data.</text>
</comment>
<feature type="domain" description="M23ase beta-sheet core" evidence="3">
    <location>
        <begin position="168"/>
        <end position="264"/>
    </location>
</feature>
<name>A0A4U2Z5W8_9BACT</name>